<evidence type="ECO:0000256" key="6">
    <source>
        <dbReference type="ARBA" id="ARBA00022683"/>
    </source>
</evidence>
<dbReference type="InterPro" id="IPR004720">
    <property type="entry name" value="PTS_IIB_sorbose-sp"/>
</dbReference>
<gene>
    <name evidence="9" type="primary">sorB_1</name>
    <name evidence="9" type="ORF">CKJAJONC_00803</name>
</gene>
<keyword evidence="4" id="KW-0762">Sugar transport</keyword>
<feature type="domain" description="PTS EIIB type-4" evidence="8">
    <location>
        <begin position="32"/>
        <end position="190"/>
    </location>
</feature>
<evidence type="ECO:0000313" key="9">
    <source>
        <dbReference type="EMBL" id="VWM03792.1"/>
    </source>
</evidence>
<organism evidence="9 10">
    <name type="scientific">Collinsella aerofaciens</name>
    <dbReference type="NCBI Taxonomy" id="74426"/>
    <lineage>
        <taxon>Bacteria</taxon>
        <taxon>Bacillati</taxon>
        <taxon>Actinomycetota</taxon>
        <taxon>Coriobacteriia</taxon>
        <taxon>Coriobacteriales</taxon>
        <taxon>Coriobacteriaceae</taxon>
        <taxon>Collinsella</taxon>
    </lineage>
</organism>
<dbReference type="SUPFAM" id="SSF52728">
    <property type="entry name" value="PTS IIb component"/>
    <property type="match status" value="1"/>
</dbReference>
<name>A0A5K1JGN3_9ACTN</name>
<reference evidence="9 10" key="1">
    <citation type="submission" date="2019-10" db="EMBL/GenBank/DDBJ databases">
        <authorList>
            <person name="Wolf R A."/>
        </authorList>
    </citation>
    <scope>NUCLEOTIDE SEQUENCE [LARGE SCALE GENOMIC DNA]</scope>
    <source>
        <strain evidence="9">Collinsella_aerofaciens_DSM_13712</strain>
    </source>
</reference>
<keyword evidence="6" id="KW-0598">Phosphotransferase system</keyword>
<dbReference type="GO" id="GO:0016301">
    <property type="term" value="F:kinase activity"/>
    <property type="evidence" value="ECO:0007669"/>
    <property type="project" value="UniProtKB-KW"/>
</dbReference>
<evidence type="ECO:0000256" key="3">
    <source>
        <dbReference type="ARBA" id="ARBA00022490"/>
    </source>
</evidence>
<evidence type="ECO:0000259" key="8">
    <source>
        <dbReference type="PROSITE" id="PS51101"/>
    </source>
</evidence>
<dbReference type="GO" id="GO:0005737">
    <property type="term" value="C:cytoplasm"/>
    <property type="evidence" value="ECO:0007669"/>
    <property type="project" value="UniProtKB-SubCell"/>
</dbReference>
<dbReference type="EC" id="2.7.1.206" evidence="9"/>
<dbReference type="GO" id="GO:0009401">
    <property type="term" value="P:phosphoenolpyruvate-dependent sugar phosphotransferase system"/>
    <property type="evidence" value="ECO:0007669"/>
    <property type="project" value="UniProtKB-KW"/>
</dbReference>
<evidence type="ECO:0000256" key="4">
    <source>
        <dbReference type="ARBA" id="ARBA00022597"/>
    </source>
</evidence>
<evidence type="ECO:0000256" key="2">
    <source>
        <dbReference type="ARBA" id="ARBA00022448"/>
    </source>
</evidence>
<dbReference type="Pfam" id="PF03830">
    <property type="entry name" value="PTSIIB_sorb"/>
    <property type="match status" value="1"/>
</dbReference>
<proteinExistence type="predicted"/>
<dbReference type="EMBL" id="CABWIF010000055">
    <property type="protein sequence ID" value="VWM03792.1"/>
    <property type="molecule type" value="Genomic_DNA"/>
</dbReference>
<accession>A0A5K1JGN3</accession>
<dbReference type="GO" id="GO:0022871">
    <property type="term" value="F:protein-N(PI)-phosphohistidine-sorbose phosphotransferase system transporter activity"/>
    <property type="evidence" value="ECO:0007669"/>
    <property type="project" value="UniProtKB-EC"/>
</dbReference>
<dbReference type="Proteomes" id="UP000368032">
    <property type="component" value="Unassembled WGS sequence"/>
</dbReference>
<evidence type="ECO:0000313" key="10">
    <source>
        <dbReference type="Proteomes" id="UP000368032"/>
    </source>
</evidence>
<evidence type="ECO:0000256" key="7">
    <source>
        <dbReference type="ARBA" id="ARBA00022777"/>
    </source>
</evidence>
<dbReference type="AlphaFoldDB" id="A0A5K1JGN3"/>
<dbReference type="InterPro" id="IPR036667">
    <property type="entry name" value="PTS_IIB_sorbose-sp_sf"/>
</dbReference>
<comment type="subcellular location">
    <subcellularLocation>
        <location evidence="1">Cytoplasm</location>
    </subcellularLocation>
</comment>
<protein>
    <submittedName>
        <fullName evidence="9">PTS system sorbose-specific EIIB component</fullName>
        <ecNumber evidence="9">2.7.1.206</ecNumber>
    </submittedName>
</protein>
<evidence type="ECO:0000256" key="5">
    <source>
        <dbReference type="ARBA" id="ARBA00022679"/>
    </source>
</evidence>
<dbReference type="Gene3D" id="3.40.35.10">
    <property type="entry name" value="Phosphotransferase system, sorbose subfamily IIB component"/>
    <property type="match status" value="1"/>
</dbReference>
<dbReference type="PROSITE" id="PS51101">
    <property type="entry name" value="PTS_EIIB_TYPE_4"/>
    <property type="match status" value="1"/>
</dbReference>
<keyword evidence="5 9" id="KW-0808">Transferase</keyword>
<sequence>MSAVPIWCLTCCRVGGRRPARMGLKQNGAAMAQPNILLTRIDDHFIYGQDVELWNEAVGSNLVLIVNDEIAADSRQWAPMRVAAPEGVWTRFFSVQKTIDIIHTAAPRQLILIMVASPADALALVKGGVPITKISIGHMQAGEGKHPITPAVAVDGEDVAAFKELQKLGIELEIRYLPSSNPDPIGNLFN</sequence>
<evidence type="ECO:0000256" key="1">
    <source>
        <dbReference type="ARBA" id="ARBA00004496"/>
    </source>
</evidence>
<keyword evidence="3" id="KW-0963">Cytoplasm</keyword>
<keyword evidence="7" id="KW-0418">Kinase</keyword>
<keyword evidence="2" id="KW-0813">Transport</keyword>